<dbReference type="RefSeq" id="WP_007798481.1">
    <property type="nucleotide sequence ID" value="NZ_DS022276.1"/>
</dbReference>
<dbReference type="OrthoDB" id="7802477at2"/>
<dbReference type="HOGENOM" id="CLU_749751_0_0_5"/>
<evidence type="ECO:0000313" key="2">
    <source>
        <dbReference type="Proteomes" id="UP000006230"/>
    </source>
</evidence>
<gene>
    <name evidence="1" type="ORF">R2601_19679</name>
</gene>
<sequence>MADATLDDMGSISSEFIFSYFAIGDLDEREPLIAYLEGAQVSIRNDGLWDAVRPIFPRGMLSPETSDATIDTLPWHSMTLGAEDSEASSAAVDSLRSSFKSTWGQFLSDPQTLTLKTNFEDDYEPYLDFQSFLEGPGNIYATLRPTLQTSPSTSHAVMSVETVEALLSGNLPAEKEDRLEMGLALVTGNGAPRNRELGLELLMPIGIQGDPDASLIIAQELAKSDPKRAYDFALWASSIGRSEATPLLDELEQVLSFEDILTIQPNLENTPDNFSTVEAMRSAAADYFLGIDEQRSYARASYWARIAAGAGDLASAHLLEEIDARVKHLAEDPDERRRFEQQIAQQALSAWATEDLHRAPKQPASGVDE</sequence>
<dbReference type="eggNOG" id="ENOG5032K13">
    <property type="taxonomic scope" value="Bacteria"/>
</dbReference>
<accession>Q0FU08</accession>
<dbReference type="Proteomes" id="UP000006230">
    <property type="component" value="Unassembled WGS sequence"/>
</dbReference>
<organism evidence="1 2">
    <name type="scientific">Salipiger bermudensis (strain DSM 26914 / JCM 13377 / KCTC 12554 / HTCC2601)</name>
    <name type="common">Pelagibaca bermudensis</name>
    <dbReference type="NCBI Taxonomy" id="314265"/>
    <lineage>
        <taxon>Bacteria</taxon>
        <taxon>Pseudomonadati</taxon>
        <taxon>Pseudomonadota</taxon>
        <taxon>Alphaproteobacteria</taxon>
        <taxon>Rhodobacterales</taxon>
        <taxon>Roseobacteraceae</taxon>
        <taxon>Salipiger</taxon>
    </lineage>
</organism>
<proteinExistence type="predicted"/>
<name>Q0FU08_SALBH</name>
<dbReference type="EMBL" id="AATQ01000005">
    <property type="protein sequence ID" value="EAU47591.1"/>
    <property type="molecule type" value="Genomic_DNA"/>
</dbReference>
<keyword evidence="2" id="KW-1185">Reference proteome</keyword>
<protein>
    <submittedName>
        <fullName evidence="1">Uncharacterized protein</fullName>
    </submittedName>
</protein>
<comment type="caution">
    <text evidence="1">The sequence shown here is derived from an EMBL/GenBank/DDBJ whole genome shotgun (WGS) entry which is preliminary data.</text>
</comment>
<evidence type="ECO:0000313" key="1">
    <source>
        <dbReference type="EMBL" id="EAU47591.1"/>
    </source>
</evidence>
<dbReference type="AlphaFoldDB" id="Q0FU08"/>
<reference evidence="1 2" key="1">
    <citation type="journal article" date="2010" name="J. Bacteriol.">
        <title>Genome sequences of Pelagibaca bermudensis HTCC2601T and Maritimibacter alkaliphilus HTCC2654T, the type strains of two marine Roseobacter genera.</title>
        <authorList>
            <person name="Thrash J.C."/>
            <person name="Cho J.C."/>
            <person name="Ferriera S."/>
            <person name="Johnson J."/>
            <person name="Vergin K.L."/>
            <person name="Giovannoni S.J."/>
        </authorList>
    </citation>
    <scope>NUCLEOTIDE SEQUENCE [LARGE SCALE GENOMIC DNA]</scope>
    <source>
        <strain evidence="2">DSM 26914 / JCM 13377 / KCTC 12554 / HTCC2601</strain>
    </source>
</reference>